<feature type="domain" description="SGNH" evidence="3">
    <location>
        <begin position="422"/>
        <end position="645"/>
    </location>
</feature>
<dbReference type="PANTHER" id="PTHR23028:SF53">
    <property type="entry name" value="ACYL_TRANSF_3 DOMAIN-CONTAINING PROTEIN"/>
    <property type="match status" value="1"/>
</dbReference>
<keyword evidence="1" id="KW-0472">Membrane</keyword>
<protein>
    <submittedName>
        <fullName evidence="4">O-antigen acetylase</fullName>
    </submittedName>
</protein>
<keyword evidence="6" id="KW-1185">Reference proteome</keyword>
<reference evidence="5 6" key="2">
    <citation type="submission" date="2017-08" db="EMBL/GenBank/DDBJ databases">
        <authorList>
            <person name="de Groot N.N."/>
        </authorList>
    </citation>
    <scope>NUCLEOTIDE SEQUENCE [LARGE SCALE GENOMIC DNA]</scope>
    <source>
        <strain evidence="5">Orrdi1</strain>
    </source>
</reference>
<evidence type="ECO:0000313" key="5">
    <source>
        <dbReference type="EMBL" id="SOE50937.1"/>
    </source>
</evidence>
<feature type="domain" description="Acyltransferase 3" evidence="2">
    <location>
        <begin position="16"/>
        <end position="340"/>
    </location>
</feature>
<dbReference type="EMBL" id="FLRC01000023">
    <property type="protein sequence ID" value="SBT25926.1"/>
    <property type="molecule type" value="Genomic_DNA"/>
</dbReference>
<feature type="transmembrane region" description="Helical" evidence="1">
    <location>
        <begin position="20"/>
        <end position="37"/>
    </location>
</feature>
<dbReference type="GO" id="GO:0016747">
    <property type="term" value="F:acyltransferase activity, transferring groups other than amino-acyl groups"/>
    <property type="evidence" value="ECO:0007669"/>
    <property type="project" value="InterPro"/>
</dbReference>
<dbReference type="STRING" id="1851544.ODI_01734"/>
<feature type="transmembrane region" description="Helical" evidence="1">
    <location>
        <begin position="355"/>
        <end position="375"/>
    </location>
</feature>
<dbReference type="InterPro" id="IPR002656">
    <property type="entry name" value="Acyl_transf_3_dom"/>
</dbReference>
<dbReference type="OrthoDB" id="9814807at2"/>
<feature type="transmembrane region" description="Helical" evidence="1">
    <location>
        <begin position="43"/>
        <end position="61"/>
    </location>
</feature>
<dbReference type="EMBL" id="LT907988">
    <property type="protein sequence ID" value="SOE50937.1"/>
    <property type="molecule type" value="Genomic_DNA"/>
</dbReference>
<dbReference type="Proteomes" id="UP000078558">
    <property type="component" value="Chromosome I"/>
</dbReference>
<feature type="transmembrane region" description="Helical" evidence="1">
    <location>
        <begin position="82"/>
        <end position="101"/>
    </location>
</feature>
<feature type="transmembrane region" description="Helical" evidence="1">
    <location>
        <begin position="197"/>
        <end position="217"/>
    </location>
</feature>
<feature type="transmembrane region" description="Helical" evidence="1">
    <location>
        <begin position="171"/>
        <end position="191"/>
    </location>
</feature>
<dbReference type="AlphaFoldDB" id="A0A1C3K350"/>
<dbReference type="InterPro" id="IPR043968">
    <property type="entry name" value="SGNH"/>
</dbReference>
<feature type="transmembrane region" description="Helical" evidence="1">
    <location>
        <begin position="142"/>
        <end position="164"/>
    </location>
</feature>
<dbReference type="Pfam" id="PF19040">
    <property type="entry name" value="SGNH"/>
    <property type="match status" value="1"/>
</dbReference>
<dbReference type="PANTHER" id="PTHR23028">
    <property type="entry name" value="ACETYLTRANSFERASE"/>
    <property type="match status" value="1"/>
</dbReference>
<keyword evidence="1" id="KW-0812">Transmembrane</keyword>
<dbReference type="RefSeq" id="WP_067754791.1">
    <property type="nucleotide sequence ID" value="NZ_LT907988.1"/>
</dbReference>
<evidence type="ECO:0000313" key="6">
    <source>
        <dbReference type="Proteomes" id="UP000078558"/>
    </source>
</evidence>
<keyword evidence="1" id="KW-1133">Transmembrane helix</keyword>
<evidence type="ECO:0000313" key="4">
    <source>
        <dbReference type="EMBL" id="SBT25926.1"/>
    </source>
</evidence>
<dbReference type="GO" id="GO:0016020">
    <property type="term" value="C:membrane"/>
    <property type="evidence" value="ECO:0007669"/>
    <property type="project" value="TreeGrafter"/>
</dbReference>
<gene>
    <name evidence="4" type="ORF">ODI_01734</name>
    <name evidence="5" type="ORF">ODI_R3078</name>
</gene>
<reference evidence="4 6" key="1">
    <citation type="submission" date="2016-06" db="EMBL/GenBank/DDBJ databases">
        <authorList>
            <person name="Kjaerup R.B."/>
            <person name="Dalgaard T.S."/>
            <person name="Juul-Madsen H.R."/>
        </authorList>
    </citation>
    <scope>NUCLEOTIDE SEQUENCE [LARGE SCALE GENOMIC DNA]</scope>
    <source>
        <strain evidence="4">Orrdi1</strain>
    </source>
</reference>
<name>A0A1C3K350_9BURK</name>
<evidence type="ECO:0000259" key="2">
    <source>
        <dbReference type="Pfam" id="PF01757"/>
    </source>
</evidence>
<sequence length="656" mass="72792">MPSFQMHNKNLRYRPDIDGLRAIAVSVVVLFHAFPALLPGGFIGVDIFFVISGYLISSILYKSMEAGTFSLADFYARRIKRIFPALLLVLVSSLVAGWFLLFPDEYKELGKHVAGGAAFVSNLVLWNEAGYFDVTAEKKPLLHLWSLGIEEQFYFFWPLALWLAWKLRLNFLLLAVAAMAVSFFLNIQNIGTDPVSVFYLPQMRMWELLIGASIAYLQWRGRRLSMPALAMAASNLLSVAGAALIAYGLYTITKETPFPGTAAVAPAMGAALLIACGPNAYLNRWILSSRLFVWIGLISYPLYLWHWPLLSFAHIIIGEALPLRVAQLAVGVSVVLAILTYFLVEKPLRHAESRWIVPGLAGVMLLLGIAGYDIFKKDGLTERALIKESALRNSQFVGPLWKYTKNDTCLKRYPFPDASDYGWWFCVASKDAPPTLLLLGSSFANHHYAGFLTVKPFSVESILSIGACPVDVRYITDPEAPKTYSPCSGDRAHKQRLLIDGVIEASAGTLRLVVIDGLSQAQNSATIQAVQERLDFLVGHGAKVVIFKPHLTRDGDLKGCFARPLKTPQQSCELPLGARKELDAKFQPLVDALAASHPDIPFFDQNDMLCDGDRCSLIVDGMPAFRDEYSHYSEYASEVLVKRFAEWAAERGLPLQ</sequence>
<proteinExistence type="predicted"/>
<accession>A0A1C3K350</accession>
<evidence type="ECO:0000256" key="1">
    <source>
        <dbReference type="SAM" id="Phobius"/>
    </source>
</evidence>
<dbReference type="GO" id="GO:0009103">
    <property type="term" value="P:lipopolysaccharide biosynthetic process"/>
    <property type="evidence" value="ECO:0007669"/>
    <property type="project" value="TreeGrafter"/>
</dbReference>
<feature type="transmembrane region" description="Helical" evidence="1">
    <location>
        <begin position="291"/>
        <end position="317"/>
    </location>
</feature>
<dbReference type="InterPro" id="IPR050879">
    <property type="entry name" value="Acyltransferase_3"/>
</dbReference>
<organism evidence="4 6">
    <name type="scientific">Orrella dioscoreae</name>
    <dbReference type="NCBI Taxonomy" id="1851544"/>
    <lineage>
        <taxon>Bacteria</taxon>
        <taxon>Pseudomonadati</taxon>
        <taxon>Pseudomonadota</taxon>
        <taxon>Betaproteobacteria</taxon>
        <taxon>Burkholderiales</taxon>
        <taxon>Alcaligenaceae</taxon>
        <taxon>Orrella</taxon>
    </lineage>
</organism>
<feature type="transmembrane region" description="Helical" evidence="1">
    <location>
        <begin position="323"/>
        <end position="343"/>
    </location>
</feature>
<dbReference type="KEGG" id="odi:ODI_R3078"/>
<evidence type="ECO:0000259" key="3">
    <source>
        <dbReference type="Pfam" id="PF19040"/>
    </source>
</evidence>
<dbReference type="Pfam" id="PF01757">
    <property type="entry name" value="Acyl_transf_3"/>
    <property type="match status" value="1"/>
</dbReference>
<feature type="transmembrane region" description="Helical" evidence="1">
    <location>
        <begin position="229"/>
        <end position="250"/>
    </location>
</feature>
<feature type="transmembrane region" description="Helical" evidence="1">
    <location>
        <begin position="262"/>
        <end position="282"/>
    </location>
</feature>